<accession>A0A8J8NYP9</accession>
<evidence type="ECO:0000313" key="2">
    <source>
        <dbReference type="Proteomes" id="UP000785679"/>
    </source>
</evidence>
<dbReference type="AlphaFoldDB" id="A0A8J8NYP9"/>
<gene>
    <name evidence="1" type="ORF">FGO68_gene13421</name>
</gene>
<dbReference type="Proteomes" id="UP000785679">
    <property type="component" value="Unassembled WGS sequence"/>
</dbReference>
<proteinExistence type="predicted"/>
<keyword evidence="2" id="KW-1185">Reference proteome</keyword>
<name>A0A8J8NYP9_HALGN</name>
<dbReference type="EMBL" id="RRYP01004717">
    <property type="protein sequence ID" value="TNV82644.1"/>
    <property type="molecule type" value="Genomic_DNA"/>
</dbReference>
<comment type="caution">
    <text evidence="1">The sequence shown here is derived from an EMBL/GenBank/DDBJ whole genome shotgun (WGS) entry which is preliminary data.</text>
</comment>
<evidence type="ECO:0000313" key="1">
    <source>
        <dbReference type="EMBL" id="TNV82644.1"/>
    </source>
</evidence>
<sequence>MSSMMQWSLKLFVGLRHYQNWGHPLHGFIDLMAKQLFILLLQSDQNWISYLPEPTQRQRLYLSVSQEARANCQILTEISEGALSMTYQFQTCSVLLLSSISQNNFIDSWRYF</sequence>
<organism evidence="1 2">
    <name type="scientific">Halteria grandinella</name>
    <dbReference type="NCBI Taxonomy" id="5974"/>
    <lineage>
        <taxon>Eukaryota</taxon>
        <taxon>Sar</taxon>
        <taxon>Alveolata</taxon>
        <taxon>Ciliophora</taxon>
        <taxon>Intramacronucleata</taxon>
        <taxon>Spirotrichea</taxon>
        <taxon>Stichotrichia</taxon>
        <taxon>Sporadotrichida</taxon>
        <taxon>Halteriidae</taxon>
        <taxon>Halteria</taxon>
    </lineage>
</organism>
<reference evidence="1" key="1">
    <citation type="submission" date="2019-06" db="EMBL/GenBank/DDBJ databases">
        <authorList>
            <person name="Zheng W."/>
        </authorList>
    </citation>
    <scope>NUCLEOTIDE SEQUENCE</scope>
    <source>
        <strain evidence="1">QDHG01</strain>
    </source>
</reference>
<protein>
    <submittedName>
        <fullName evidence="1">Uncharacterized protein</fullName>
    </submittedName>
</protein>